<dbReference type="Gene3D" id="3.30.2460.20">
    <property type="match status" value="1"/>
</dbReference>
<feature type="signal peptide" evidence="11">
    <location>
        <begin position="1"/>
        <end position="21"/>
    </location>
</feature>
<evidence type="ECO:0000256" key="10">
    <source>
        <dbReference type="RuleBase" id="RU003500"/>
    </source>
</evidence>
<dbReference type="Proteomes" id="UP000515163">
    <property type="component" value="Unplaced"/>
</dbReference>
<dbReference type="InterPro" id="IPR043158">
    <property type="entry name" value="Wnt_C"/>
</dbReference>
<organism evidence="12 14">
    <name type="scientific">Actinia tenebrosa</name>
    <name type="common">Australian red waratah sea anemone</name>
    <dbReference type="NCBI Taxonomy" id="6105"/>
    <lineage>
        <taxon>Eukaryota</taxon>
        <taxon>Metazoa</taxon>
        <taxon>Cnidaria</taxon>
        <taxon>Anthozoa</taxon>
        <taxon>Hexacorallia</taxon>
        <taxon>Actiniaria</taxon>
        <taxon>Actiniidae</taxon>
        <taxon>Actinia</taxon>
    </lineage>
</organism>
<dbReference type="RefSeq" id="XP_031567673.1">
    <property type="nucleotide sequence ID" value="XM_031711813.1"/>
</dbReference>
<keyword evidence="5" id="KW-0272">Extracellular matrix</keyword>
<dbReference type="GO" id="GO:0005109">
    <property type="term" value="F:frizzled binding"/>
    <property type="evidence" value="ECO:0007669"/>
    <property type="project" value="TreeGrafter"/>
</dbReference>
<dbReference type="GO" id="GO:0060070">
    <property type="term" value="P:canonical Wnt signaling pathway"/>
    <property type="evidence" value="ECO:0007669"/>
    <property type="project" value="TreeGrafter"/>
</dbReference>
<evidence type="ECO:0000256" key="7">
    <source>
        <dbReference type="ARBA" id="ARBA00023157"/>
    </source>
</evidence>
<dbReference type="RefSeq" id="XP_031567667.1">
    <property type="nucleotide sequence ID" value="XM_031711807.1"/>
</dbReference>
<evidence type="ECO:0000256" key="4">
    <source>
        <dbReference type="ARBA" id="ARBA00022525"/>
    </source>
</evidence>
<reference evidence="13 14" key="1">
    <citation type="submission" date="2025-04" db="UniProtKB">
        <authorList>
            <consortium name="RefSeq"/>
        </authorList>
    </citation>
    <scope>IDENTIFICATION</scope>
    <source>
        <tissue evidence="13 14">Tentacle</tissue>
    </source>
</reference>
<dbReference type="Pfam" id="PF00110">
    <property type="entry name" value="wnt"/>
    <property type="match status" value="1"/>
</dbReference>
<dbReference type="PANTHER" id="PTHR12027:SF101">
    <property type="entry name" value="PROTEIN WNT-4"/>
    <property type="match status" value="1"/>
</dbReference>
<keyword evidence="12" id="KW-1185">Reference proteome</keyword>
<dbReference type="KEGG" id="aten:116302502"/>
<protein>
    <recommendedName>
        <fullName evidence="10">Protein Wnt</fullName>
    </recommendedName>
</protein>
<evidence type="ECO:0000256" key="11">
    <source>
        <dbReference type="SAM" id="SignalP"/>
    </source>
</evidence>
<evidence type="ECO:0000256" key="8">
    <source>
        <dbReference type="ARBA" id="ARBA00023180"/>
    </source>
</evidence>
<dbReference type="OrthoDB" id="5945655at2759"/>
<evidence type="ECO:0000313" key="17">
    <source>
        <dbReference type="RefSeq" id="XP_031567671.1"/>
    </source>
</evidence>
<evidence type="ECO:0000313" key="19">
    <source>
        <dbReference type="RefSeq" id="XP_031567674.1"/>
    </source>
</evidence>
<dbReference type="RefSeq" id="XP_031567668.1">
    <property type="nucleotide sequence ID" value="XM_031711808.1"/>
</dbReference>
<keyword evidence="7" id="KW-1015">Disulfide bond</keyword>
<dbReference type="RefSeq" id="XP_031567670.1">
    <property type="nucleotide sequence ID" value="XM_031711810.1"/>
</dbReference>
<proteinExistence type="inferred from homology"/>
<dbReference type="AlphaFoldDB" id="A0A6P8IMR9"/>
<evidence type="ECO:0000313" key="13">
    <source>
        <dbReference type="RefSeq" id="XP_031567667.1"/>
    </source>
</evidence>
<dbReference type="SMART" id="SM00097">
    <property type="entry name" value="WNT1"/>
    <property type="match status" value="1"/>
</dbReference>
<dbReference type="PRINTS" id="PR01349">
    <property type="entry name" value="WNTPROTEIN"/>
</dbReference>
<name>A0A6P8IMR9_ACTTE</name>
<dbReference type="PANTHER" id="PTHR12027">
    <property type="entry name" value="WNT RELATED"/>
    <property type="match status" value="1"/>
</dbReference>
<dbReference type="GeneID" id="116302502"/>
<evidence type="ECO:0000256" key="2">
    <source>
        <dbReference type="ARBA" id="ARBA00005683"/>
    </source>
</evidence>
<evidence type="ECO:0000313" key="12">
    <source>
        <dbReference type="Proteomes" id="UP000515163"/>
    </source>
</evidence>
<evidence type="ECO:0000313" key="15">
    <source>
        <dbReference type="RefSeq" id="XP_031567669.1"/>
    </source>
</evidence>
<feature type="chain" id="PRO_5044653202" description="Protein Wnt" evidence="11">
    <location>
        <begin position="22"/>
        <end position="357"/>
    </location>
</feature>
<dbReference type="RefSeq" id="XP_031567671.1">
    <property type="nucleotide sequence ID" value="XM_031711811.1"/>
</dbReference>
<keyword evidence="9" id="KW-0449">Lipoprotein</keyword>
<evidence type="ECO:0000256" key="9">
    <source>
        <dbReference type="ARBA" id="ARBA00023288"/>
    </source>
</evidence>
<gene>
    <name evidence="13 14 15 16 17 18 19" type="primary">LOC116302502</name>
</gene>
<comment type="function">
    <text evidence="10">Ligand for members of the frizzled family of seven transmembrane receptors.</text>
</comment>
<dbReference type="RefSeq" id="XP_031567674.1">
    <property type="nucleotide sequence ID" value="XM_031711814.1"/>
</dbReference>
<dbReference type="GO" id="GO:0045165">
    <property type="term" value="P:cell fate commitment"/>
    <property type="evidence" value="ECO:0007669"/>
    <property type="project" value="TreeGrafter"/>
</dbReference>
<comment type="similarity">
    <text evidence="2 10">Belongs to the Wnt family.</text>
</comment>
<evidence type="ECO:0000313" key="18">
    <source>
        <dbReference type="RefSeq" id="XP_031567673.1"/>
    </source>
</evidence>
<evidence type="ECO:0000256" key="3">
    <source>
        <dbReference type="ARBA" id="ARBA00022473"/>
    </source>
</evidence>
<dbReference type="InterPro" id="IPR005817">
    <property type="entry name" value="Wnt"/>
</dbReference>
<comment type="subcellular location">
    <subcellularLocation>
        <location evidence="1 10">Secreted</location>
        <location evidence="1 10">Extracellular space</location>
        <location evidence="1 10">Extracellular matrix</location>
    </subcellularLocation>
</comment>
<sequence length="357" mass="40950">MSLHIGVLVVWISLMLHTTEAIRWLAISHDSNDAWVTKDCHKRQGFVGKQYNMCRRNLPIMKYVAEAVEMTREECMHQLQGHRWNCSSISRAPTFLADLKRGTKEAAFVYALSAAAVSYTVTHACSTGKLDSCGCGRDPKLKLKRSNWKWGGCSDNIAYGTRFSSKFTEAVEKHRMKKNRDKGTNAALMNFHNTNVGRRAVRDNMEIICKCLGVSGSCQTKICFRRLSEFRKVATHLRKKYEKTILVANKKVKSNRNKRIMKLKMGQQRYSTKDLISLVNSPKYCVKNLRKGSYGTRGRICNPKKRRGKGSCKYICCNRGYRTKTVIKKIRCECRYVWCCTVKCKTCTVSERVSRCK</sequence>
<dbReference type="GO" id="GO:0030182">
    <property type="term" value="P:neuron differentiation"/>
    <property type="evidence" value="ECO:0007669"/>
    <property type="project" value="TreeGrafter"/>
</dbReference>
<dbReference type="GO" id="GO:0005125">
    <property type="term" value="F:cytokine activity"/>
    <property type="evidence" value="ECO:0007669"/>
    <property type="project" value="TreeGrafter"/>
</dbReference>
<evidence type="ECO:0000256" key="5">
    <source>
        <dbReference type="ARBA" id="ARBA00022530"/>
    </source>
</evidence>
<dbReference type="GO" id="GO:0005615">
    <property type="term" value="C:extracellular space"/>
    <property type="evidence" value="ECO:0007669"/>
    <property type="project" value="TreeGrafter"/>
</dbReference>
<keyword evidence="8" id="KW-0325">Glycoprotein</keyword>
<accession>A0A6P8IMR9</accession>
<dbReference type="RefSeq" id="XP_031567669.1">
    <property type="nucleotide sequence ID" value="XM_031711809.1"/>
</dbReference>
<evidence type="ECO:0000256" key="1">
    <source>
        <dbReference type="ARBA" id="ARBA00004498"/>
    </source>
</evidence>
<keyword evidence="6 10" id="KW-0879">Wnt signaling pathway</keyword>
<evidence type="ECO:0000313" key="14">
    <source>
        <dbReference type="RefSeq" id="XP_031567668.1"/>
    </source>
</evidence>
<evidence type="ECO:0000313" key="16">
    <source>
        <dbReference type="RefSeq" id="XP_031567670.1"/>
    </source>
</evidence>
<keyword evidence="4" id="KW-0964">Secreted</keyword>
<dbReference type="CDD" id="cd19343">
    <property type="entry name" value="Wnt_Wnt11"/>
    <property type="match status" value="1"/>
</dbReference>
<keyword evidence="3 10" id="KW-0217">Developmental protein</keyword>
<keyword evidence="11" id="KW-0732">Signal</keyword>
<evidence type="ECO:0000256" key="6">
    <source>
        <dbReference type="ARBA" id="ARBA00022687"/>
    </source>
</evidence>